<dbReference type="Proteomes" id="UP000069241">
    <property type="component" value="Chromosome"/>
</dbReference>
<evidence type="ECO:0000256" key="7">
    <source>
        <dbReference type="ARBA" id="ARBA00023002"/>
    </source>
</evidence>
<keyword evidence="13" id="KW-1185">Reference proteome</keyword>
<dbReference type="InterPro" id="IPR012839">
    <property type="entry name" value="Organic_radical_activase"/>
</dbReference>
<reference evidence="13" key="1">
    <citation type="submission" date="2016-02" db="EMBL/GenBank/DDBJ databases">
        <authorList>
            <person name="Holder M.E."/>
            <person name="Ajami N.J."/>
            <person name="Petrosino J.F."/>
        </authorList>
    </citation>
    <scope>NUCLEOTIDE SEQUENCE [LARGE SCALE GENOMIC DNA]</scope>
    <source>
        <strain evidence="13">CCUG 45958</strain>
    </source>
</reference>
<evidence type="ECO:0000256" key="1">
    <source>
        <dbReference type="ARBA" id="ARBA00001966"/>
    </source>
</evidence>
<dbReference type="SUPFAM" id="SSF102114">
    <property type="entry name" value="Radical SAM enzymes"/>
    <property type="match status" value="1"/>
</dbReference>
<evidence type="ECO:0000259" key="11">
    <source>
        <dbReference type="PROSITE" id="PS51918"/>
    </source>
</evidence>
<dbReference type="InterPro" id="IPR017896">
    <property type="entry name" value="4Fe4S_Fe-S-bd"/>
</dbReference>
<dbReference type="InterPro" id="IPR007197">
    <property type="entry name" value="rSAM"/>
</dbReference>
<proteinExistence type="inferred from homology"/>
<dbReference type="SUPFAM" id="SSF54862">
    <property type="entry name" value="4Fe-4S ferredoxins"/>
    <property type="match status" value="1"/>
</dbReference>
<dbReference type="InterPro" id="IPR058240">
    <property type="entry name" value="rSAM_sf"/>
</dbReference>
<dbReference type="EMBL" id="CP014229">
    <property type="protein sequence ID" value="AMD89613.1"/>
    <property type="molecule type" value="Genomic_DNA"/>
</dbReference>
<dbReference type="GO" id="GO:0016491">
    <property type="term" value="F:oxidoreductase activity"/>
    <property type="evidence" value="ECO:0007669"/>
    <property type="project" value="UniProtKB-KW"/>
</dbReference>
<feature type="domain" description="4Fe-4S ferredoxin-type" evidence="10">
    <location>
        <begin position="57"/>
        <end position="89"/>
    </location>
</feature>
<dbReference type="Pfam" id="PF13353">
    <property type="entry name" value="Fer4_12"/>
    <property type="match status" value="1"/>
</dbReference>
<feature type="domain" description="Radical SAM core" evidence="11">
    <location>
        <begin position="26"/>
        <end position="314"/>
    </location>
</feature>
<dbReference type="GO" id="GO:0046872">
    <property type="term" value="F:metal ion binding"/>
    <property type="evidence" value="ECO:0007669"/>
    <property type="project" value="UniProtKB-KW"/>
</dbReference>
<accession>A0A109W408</accession>
<dbReference type="GO" id="GO:0051539">
    <property type="term" value="F:4 iron, 4 sulfur cluster binding"/>
    <property type="evidence" value="ECO:0007669"/>
    <property type="project" value="UniProtKB-KW"/>
</dbReference>
<keyword evidence="12" id="KW-0456">Lyase</keyword>
<dbReference type="Pfam" id="PF04055">
    <property type="entry name" value="Radical_SAM"/>
    <property type="match status" value="1"/>
</dbReference>
<evidence type="ECO:0000256" key="8">
    <source>
        <dbReference type="ARBA" id="ARBA00023004"/>
    </source>
</evidence>
<name>A0A109W408_9BACT</name>
<dbReference type="InterPro" id="IPR034457">
    <property type="entry name" value="Organic_radical-activating"/>
</dbReference>
<dbReference type="PROSITE" id="PS01087">
    <property type="entry name" value="RADICAL_ACTIVATING"/>
    <property type="match status" value="1"/>
</dbReference>
<dbReference type="Gene3D" id="3.30.70.20">
    <property type="match status" value="1"/>
</dbReference>
<sequence>MCLEDDEQRDLEQQGFVFNIQKYSVHDGPGIRTIVFLKGCALSCRWCSNPESQHTRPELAYNAGRCLELDKCGHCLTACERGAVSRGGDGKPRIDRSLCADCATSGAMPCAEACPAQGLLVYGKKRNVDDVLSSVEQDTAFYSRSGGGMTLSGGEPLLQADFALALLRQARVRRLKTAVETCGMVPAATVRAAAPYLNFALFDIKQMDSAVHEAQTGLPNARILENFRILAEEFPNLPILARTPIIPGFNDSEEAVAAIAAFLKPYARVTYEMLPYHRLGTQKYHFLGRRPPMGDVTLGKNVMPRLQRAALDILGARVQIPR</sequence>
<keyword evidence="5" id="KW-0949">S-adenosyl-L-methionine</keyword>
<evidence type="ECO:0000256" key="9">
    <source>
        <dbReference type="ARBA" id="ARBA00023014"/>
    </source>
</evidence>
<comment type="cofactor">
    <cofactor evidence="1">
        <name>[4Fe-4S] cluster</name>
        <dbReference type="ChEBI" id="CHEBI:49883"/>
    </cofactor>
</comment>
<dbReference type="InterPro" id="IPR001989">
    <property type="entry name" value="Radical_activat_CS"/>
</dbReference>
<dbReference type="PROSITE" id="PS51379">
    <property type="entry name" value="4FE4S_FER_2"/>
    <property type="match status" value="2"/>
</dbReference>
<dbReference type="PIRSF" id="PIRSF000371">
    <property type="entry name" value="PFL_act_enz"/>
    <property type="match status" value="1"/>
</dbReference>
<keyword evidence="6" id="KW-0479">Metal-binding</keyword>
<evidence type="ECO:0000256" key="2">
    <source>
        <dbReference type="ARBA" id="ARBA00009777"/>
    </source>
</evidence>
<dbReference type="Gene3D" id="3.80.30.10">
    <property type="entry name" value="pyruvate-formate lyase- activating enzyme"/>
    <property type="match status" value="1"/>
</dbReference>
<dbReference type="InterPro" id="IPR040074">
    <property type="entry name" value="BssD/PflA/YjjW"/>
</dbReference>
<evidence type="ECO:0000256" key="3">
    <source>
        <dbReference type="ARBA" id="ARBA00011245"/>
    </source>
</evidence>
<gene>
    <name evidence="12" type="ORF">AXF13_05520</name>
</gene>
<comment type="similarity">
    <text evidence="2">Belongs to the organic radical-activating enzymes family.</text>
</comment>
<protein>
    <submittedName>
        <fullName evidence="12">Pyruvate formate lyase-activating protein</fullName>
    </submittedName>
</protein>
<evidence type="ECO:0000256" key="4">
    <source>
        <dbReference type="ARBA" id="ARBA00022485"/>
    </source>
</evidence>
<evidence type="ECO:0000256" key="6">
    <source>
        <dbReference type="ARBA" id="ARBA00022723"/>
    </source>
</evidence>
<organism evidence="12 13">
    <name type="scientific">Desulfovibrio fairfieldensis</name>
    <dbReference type="NCBI Taxonomy" id="44742"/>
    <lineage>
        <taxon>Bacteria</taxon>
        <taxon>Pseudomonadati</taxon>
        <taxon>Thermodesulfobacteriota</taxon>
        <taxon>Desulfovibrionia</taxon>
        <taxon>Desulfovibrionales</taxon>
        <taxon>Desulfovibrionaceae</taxon>
        <taxon>Desulfovibrio</taxon>
    </lineage>
</organism>
<keyword evidence="9" id="KW-0411">Iron-sulfur</keyword>
<dbReference type="SFLD" id="SFLDG01118">
    <property type="entry name" value="activating_enzymes__group_2"/>
    <property type="match status" value="1"/>
</dbReference>
<evidence type="ECO:0000313" key="12">
    <source>
        <dbReference type="EMBL" id="AMD89613.1"/>
    </source>
</evidence>
<dbReference type="PROSITE" id="PS51918">
    <property type="entry name" value="RADICAL_SAM"/>
    <property type="match status" value="1"/>
</dbReference>
<evidence type="ECO:0000313" key="13">
    <source>
        <dbReference type="Proteomes" id="UP000069241"/>
    </source>
</evidence>
<dbReference type="PANTHER" id="PTHR30352">
    <property type="entry name" value="PYRUVATE FORMATE-LYASE-ACTIVATING ENZYME"/>
    <property type="match status" value="1"/>
</dbReference>
<dbReference type="GO" id="GO:0016829">
    <property type="term" value="F:lyase activity"/>
    <property type="evidence" value="ECO:0007669"/>
    <property type="project" value="UniProtKB-KW"/>
</dbReference>
<keyword evidence="7" id="KW-0560">Oxidoreductase</keyword>
<dbReference type="KEGG" id="dfi:AXF13_05520"/>
<feature type="domain" description="4Fe-4S ferredoxin-type" evidence="10">
    <location>
        <begin position="90"/>
        <end position="125"/>
    </location>
</feature>
<dbReference type="NCBIfam" id="TIGR02494">
    <property type="entry name" value="PFLE_PFLC"/>
    <property type="match status" value="1"/>
</dbReference>
<keyword evidence="4" id="KW-0004">4Fe-4S</keyword>
<dbReference type="AlphaFoldDB" id="A0A109W408"/>
<dbReference type="STRING" id="44742.AXF13_05520"/>
<dbReference type="PANTHER" id="PTHR30352:SF4">
    <property type="entry name" value="PYRUVATE FORMATE-LYASE 2-ACTIVATING ENZYME"/>
    <property type="match status" value="1"/>
</dbReference>
<evidence type="ECO:0000259" key="10">
    <source>
        <dbReference type="PROSITE" id="PS51379"/>
    </source>
</evidence>
<dbReference type="SFLD" id="SFLDG01066">
    <property type="entry name" value="organic_radical-activating_enz"/>
    <property type="match status" value="1"/>
</dbReference>
<keyword evidence="8" id="KW-0408">Iron</keyword>
<keyword evidence="12" id="KW-0670">Pyruvate</keyword>
<dbReference type="SFLD" id="SFLDS00029">
    <property type="entry name" value="Radical_SAM"/>
    <property type="match status" value="1"/>
</dbReference>
<dbReference type="RefSeq" id="WP_062251965.1">
    <property type="nucleotide sequence ID" value="NZ_CP014229.1"/>
</dbReference>
<comment type="subunit">
    <text evidence="3">Monomer.</text>
</comment>
<evidence type="ECO:0000256" key="5">
    <source>
        <dbReference type="ARBA" id="ARBA00022691"/>
    </source>
</evidence>